<evidence type="ECO:0000313" key="11">
    <source>
        <dbReference type="Proteomes" id="UP000483820"/>
    </source>
</evidence>
<proteinExistence type="inferred from homology"/>
<comment type="cofactor">
    <cofactor evidence="1">
        <name>FAD</name>
        <dbReference type="ChEBI" id="CHEBI:57692"/>
    </cofactor>
</comment>
<protein>
    <recommendedName>
        <fullName evidence="12">NADPH:adrenodoxin oxidoreductase, mitochondrial</fullName>
    </recommendedName>
</protein>
<dbReference type="GO" id="GO:0008277">
    <property type="term" value="P:regulation of G protein-coupled receptor signaling pathway"/>
    <property type="evidence" value="ECO:0007669"/>
    <property type="project" value="InterPro"/>
</dbReference>
<dbReference type="KEGG" id="crq:GCK72_014540"/>
<dbReference type="GO" id="GO:0016491">
    <property type="term" value="F:oxidoreductase activity"/>
    <property type="evidence" value="ECO:0007669"/>
    <property type="project" value="UniProtKB-KW"/>
</dbReference>
<dbReference type="Pfam" id="PF02114">
    <property type="entry name" value="Phosducin"/>
    <property type="match status" value="1"/>
</dbReference>
<evidence type="ECO:0000259" key="9">
    <source>
        <dbReference type="Pfam" id="PF07992"/>
    </source>
</evidence>
<dbReference type="InterPro" id="IPR036188">
    <property type="entry name" value="FAD/NAD-bd_sf"/>
</dbReference>
<accession>A0A6A5GUP0</accession>
<feature type="domain" description="Phosducin" evidence="8">
    <location>
        <begin position="498"/>
        <end position="692"/>
    </location>
</feature>
<dbReference type="EMBL" id="WUAV01000004">
    <property type="protein sequence ID" value="KAF1758082.1"/>
    <property type="molecule type" value="Genomic_DNA"/>
</dbReference>
<feature type="compositionally biased region" description="Basic and acidic residues" evidence="7">
    <location>
        <begin position="543"/>
        <end position="553"/>
    </location>
</feature>
<dbReference type="Gene3D" id="3.40.50.720">
    <property type="entry name" value="NAD(P)-binding Rossmann-like Domain"/>
    <property type="match status" value="1"/>
</dbReference>
<dbReference type="InterPro" id="IPR023196">
    <property type="entry name" value="Phosducin_N_dom_sf"/>
</dbReference>
<dbReference type="PANTHER" id="PTHR48467">
    <property type="entry name" value="GLUTAMATE SYNTHASE 1 [NADH], CHLOROPLASTIC-LIKE"/>
    <property type="match status" value="1"/>
</dbReference>
<dbReference type="SUPFAM" id="SSF51971">
    <property type="entry name" value="Nucleotide-binding domain"/>
    <property type="match status" value="1"/>
</dbReference>
<evidence type="ECO:0000256" key="2">
    <source>
        <dbReference type="ARBA" id="ARBA00009686"/>
    </source>
</evidence>
<reference evidence="10 11" key="1">
    <citation type="submission" date="2019-12" db="EMBL/GenBank/DDBJ databases">
        <title>Chromosome-level assembly of the Caenorhabditis remanei genome.</title>
        <authorList>
            <person name="Teterina A.A."/>
            <person name="Willis J.H."/>
            <person name="Phillips P.C."/>
        </authorList>
    </citation>
    <scope>NUCLEOTIDE SEQUENCE [LARGE SCALE GENOMIC DNA]</scope>
    <source>
        <strain evidence="10 11">PX506</strain>
        <tissue evidence="10">Whole organism</tissue>
    </source>
</reference>
<dbReference type="GeneID" id="9829025"/>
<dbReference type="Gene3D" id="1.10.168.10">
    <property type="entry name" value="Phosducin, domain 2"/>
    <property type="match status" value="1"/>
</dbReference>
<dbReference type="InterPro" id="IPR001200">
    <property type="entry name" value="Phosducin"/>
</dbReference>
<comment type="similarity">
    <text evidence="2">Belongs to the phosducin family.</text>
</comment>
<dbReference type="InterPro" id="IPR023753">
    <property type="entry name" value="FAD/NAD-binding_dom"/>
</dbReference>
<evidence type="ECO:0008006" key="12">
    <source>
        <dbReference type="Google" id="ProtNLM"/>
    </source>
</evidence>
<evidence type="ECO:0000256" key="1">
    <source>
        <dbReference type="ARBA" id="ARBA00001974"/>
    </source>
</evidence>
<dbReference type="RefSeq" id="XP_053585105.1">
    <property type="nucleotide sequence ID" value="XM_053730333.1"/>
</dbReference>
<dbReference type="AlphaFoldDB" id="A0A6A5GUP0"/>
<dbReference type="Gene3D" id="3.50.50.60">
    <property type="entry name" value="FAD/NAD(P)-binding domain"/>
    <property type="match status" value="1"/>
</dbReference>
<name>A0A6A5GUP0_CAERE</name>
<dbReference type="PRINTS" id="PR00419">
    <property type="entry name" value="ADXRDTASE"/>
</dbReference>
<evidence type="ECO:0000256" key="5">
    <source>
        <dbReference type="ARBA" id="ARBA00022857"/>
    </source>
</evidence>
<keyword evidence="4" id="KW-0274">FAD</keyword>
<evidence type="ECO:0000256" key="3">
    <source>
        <dbReference type="ARBA" id="ARBA00022630"/>
    </source>
</evidence>
<comment type="caution">
    <text evidence="10">The sequence shown here is derived from an EMBL/GenBank/DDBJ whole genome shotgun (WGS) entry which is preliminary data.</text>
</comment>
<evidence type="ECO:0000259" key="8">
    <source>
        <dbReference type="Pfam" id="PF02114"/>
    </source>
</evidence>
<dbReference type="InterPro" id="IPR024253">
    <property type="entry name" value="Phosducin_thioredoxin-like_dom"/>
</dbReference>
<dbReference type="PANTHER" id="PTHR48467:SF1">
    <property type="entry name" value="GLUTAMATE SYNTHASE 1 [NADH], CHLOROPLASTIC-LIKE"/>
    <property type="match status" value="1"/>
</dbReference>
<gene>
    <name evidence="10" type="ORF">GCK72_014540</name>
</gene>
<sequence>MFIRLLVRRTRNVPFTFEARKFSSKPKLAIVGSGPAGMFACNGLLRKSDFSVDVFEYSPVPFGLVRYGVAPDHQEVKNVINLFDNMFEKNKDRLKMFCNVNIGRDVTFDELTQAYDAVLLAYGSYKTKKLNIPGSESKNVISGSEFVGWYNGLPNASTPNLSTSNVVVVGNGNVALDCARVLSTASSGSLRISDIPDDRLAALEKSIIKDIKILGRRGPENVSFTIKELREQFKIEEWDSKLEISEEDQKNLIESLPKLERKKKRLTEVLVKNIGVASGPKQCHFMFHRTPNEVIADSDGNVQELIVENTETGKTEKLPCGLLIYSIGFDTLVLDGVPQNEKKMIDMKDHCRVNMGSASGAQVYATGKFGAFNTSLLYRFSGWCAHGPHGVIVDTQQQSIFVADQIASDFAHKMKSVASGVELILKEKKVPFISWDAWKLIDQQERNQGKLTGKTMNLESRILDGKPVGYCSSSEGEEDDFKVVNDEDEHQANVMKRMGPSSNTGAKGVLNEFKAFREQTRLAYESRNQKLIEQAKKGMMVGSKEEREKAQKEDAEDEEDFEMTLEGLKAKRLREMRKIAANRVIEMTDKKQYSDAVDGSSEYLLCVLIYEPDSEDCEYLTRIIKILAADHSKTKFVRATSTLLEMSIAFKTNGVPCLQFYSHGNLIGNFVKVSSILGQDYDTKKLTKFLRGHHINLVAGGYATDSEIETEEDD</sequence>
<dbReference type="InterPro" id="IPR055275">
    <property type="entry name" value="Ferredox_Rdtase"/>
</dbReference>
<keyword evidence="6" id="KW-0560">Oxidoreductase</keyword>
<evidence type="ECO:0000256" key="6">
    <source>
        <dbReference type="ARBA" id="ARBA00023002"/>
    </source>
</evidence>
<feature type="region of interest" description="Disordered" evidence="7">
    <location>
        <begin position="537"/>
        <end position="559"/>
    </location>
</feature>
<evidence type="ECO:0000256" key="4">
    <source>
        <dbReference type="ARBA" id="ARBA00022827"/>
    </source>
</evidence>
<keyword evidence="5" id="KW-0521">NADP</keyword>
<dbReference type="SUPFAM" id="SSF52833">
    <property type="entry name" value="Thioredoxin-like"/>
    <property type="match status" value="1"/>
</dbReference>
<organism evidence="10 11">
    <name type="scientific">Caenorhabditis remanei</name>
    <name type="common">Caenorhabditis vulgaris</name>
    <dbReference type="NCBI Taxonomy" id="31234"/>
    <lineage>
        <taxon>Eukaryota</taxon>
        <taxon>Metazoa</taxon>
        <taxon>Ecdysozoa</taxon>
        <taxon>Nematoda</taxon>
        <taxon>Chromadorea</taxon>
        <taxon>Rhabditida</taxon>
        <taxon>Rhabditina</taxon>
        <taxon>Rhabditomorpha</taxon>
        <taxon>Rhabditoidea</taxon>
        <taxon>Rhabditidae</taxon>
        <taxon>Peloderinae</taxon>
        <taxon>Caenorhabditis</taxon>
    </lineage>
</organism>
<dbReference type="Gene3D" id="3.40.30.10">
    <property type="entry name" value="Glutaredoxin"/>
    <property type="match status" value="1"/>
</dbReference>
<evidence type="ECO:0000313" key="10">
    <source>
        <dbReference type="EMBL" id="KAF1758082.1"/>
    </source>
</evidence>
<feature type="domain" description="FAD/NAD(P)-binding" evidence="9">
    <location>
        <begin position="27"/>
        <end position="355"/>
    </location>
</feature>
<dbReference type="InterPro" id="IPR036249">
    <property type="entry name" value="Thioredoxin-like_sf"/>
</dbReference>
<dbReference type="Pfam" id="PF07992">
    <property type="entry name" value="Pyr_redox_2"/>
    <property type="match status" value="1"/>
</dbReference>
<dbReference type="CDD" id="cd02987">
    <property type="entry name" value="Phd_like_Phd"/>
    <property type="match status" value="1"/>
</dbReference>
<keyword evidence="3" id="KW-0285">Flavoprotein</keyword>
<dbReference type="Proteomes" id="UP000483820">
    <property type="component" value="Chromosome IV"/>
</dbReference>
<dbReference type="CTD" id="9829025"/>
<evidence type="ECO:0000256" key="7">
    <source>
        <dbReference type="SAM" id="MobiDB-lite"/>
    </source>
</evidence>